<keyword evidence="1" id="KW-1133">Transmembrane helix</keyword>
<comment type="caution">
    <text evidence="3">The sequence shown here is derived from an EMBL/GenBank/DDBJ whole genome shotgun (WGS) entry which is preliminary data.</text>
</comment>
<evidence type="ECO:0000313" key="4">
    <source>
        <dbReference type="Proteomes" id="UP001604336"/>
    </source>
</evidence>
<evidence type="ECO:0000256" key="1">
    <source>
        <dbReference type="SAM" id="Phobius"/>
    </source>
</evidence>
<dbReference type="InterPro" id="IPR008480">
    <property type="entry name" value="DUF761_pln"/>
</dbReference>
<protein>
    <recommendedName>
        <fullName evidence="2">DUF4408 domain-containing protein</fullName>
    </recommendedName>
</protein>
<proteinExistence type="predicted"/>
<keyword evidence="4" id="KW-1185">Reference proteome</keyword>
<evidence type="ECO:0000313" key="3">
    <source>
        <dbReference type="EMBL" id="KAL2475477.1"/>
    </source>
</evidence>
<reference evidence="4" key="1">
    <citation type="submission" date="2024-07" db="EMBL/GenBank/DDBJ databases">
        <title>Two chromosome-level genome assemblies of Korean endemic species Abeliophyllum distichum and Forsythia ovata (Oleaceae).</title>
        <authorList>
            <person name="Jang H."/>
        </authorList>
    </citation>
    <scope>NUCLEOTIDE SEQUENCE [LARGE SCALE GENOMIC DNA]</scope>
</reference>
<dbReference type="Proteomes" id="UP001604336">
    <property type="component" value="Unassembled WGS sequence"/>
</dbReference>
<feature type="transmembrane region" description="Helical" evidence="1">
    <location>
        <begin position="6"/>
        <end position="26"/>
    </location>
</feature>
<keyword evidence="1" id="KW-0472">Membrane</keyword>
<organism evidence="3 4">
    <name type="scientific">Abeliophyllum distichum</name>
    <dbReference type="NCBI Taxonomy" id="126358"/>
    <lineage>
        <taxon>Eukaryota</taxon>
        <taxon>Viridiplantae</taxon>
        <taxon>Streptophyta</taxon>
        <taxon>Embryophyta</taxon>
        <taxon>Tracheophyta</taxon>
        <taxon>Spermatophyta</taxon>
        <taxon>Magnoliopsida</taxon>
        <taxon>eudicotyledons</taxon>
        <taxon>Gunneridae</taxon>
        <taxon>Pentapetalae</taxon>
        <taxon>asterids</taxon>
        <taxon>lamiids</taxon>
        <taxon>Lamiales</taxon>
        <taxon>Oleaceae</taxon>
        <taxon>Forsythieae</taxon>
        <taxon>Abeliophyllum</taxon>
    </lineage>
</organism>
<dbReference type="EMBL" id="JBFOLK010000011">
    <property type="protein sequence ID" value="KAL2475477.1"/>
    <property type="molecule type" value="Genomic_DNA"/>
</dbReference>
<dbReference type="Pfam" id="PF05553">
    <property type="entry name" value="DUF761"/>
    <property type="match status" value="1"/>
</dbReference>
<feature type="domain" description="DUF4408" evidence="2">
    <location>
        <begin position="20"/>
        <end position="50"/>
    </location>
</feature>
<name>A0ABD1QI79_9LAMI</name>
<keyword evidence="1" id="KW-0812">Transmembrane</keyword>
<dbReference type="AlphaFoldDB" id="A0ABD1QI79"/>
<gene>
    <name evidence="3" type="ORF">Adt_36213</name>
</gene>
<dbReference type="Pfam" id="PF14364">
    <property type="entry name" value="DUF4408"/>
    <property type="match status" value="1"/>
</dbReference>
<dbReference type="PANTHER" id="PTHR33098">
    <property type="entry name" value="COTTON FIBER (DUF761)"/>
    <property type="match status" value="1"/>
</dbReference>
<dbReference type="InterPro" id="IPR025520">
    <property type="entry name" value="DUF4408"/>
</dbReference>
<dbReference type="PANTHER" id="PTHR33098:SF75">
    <property type="entry name" value="DUF4408 DOMAIN PROTEIN"/>
    <property type="match status" value="1"/>
</dbReference>
<evidence type="ECO:0000259" key="2">
    <source>
        <dbReference type="Pfam" id="PF14364"/>
    </source>
</evidence>
<accession>A0ABD1QI79</accession>
<sequence length="290" mass="33248">MGIKFFTPLIFQFIFNGVFIIWSIILSLLKPPYLYFTINGIIITIIASSRNHIHIATSEPLVSVQSEINTSLLVYETEDGDRIVEVKPVLINGEMVDIDNEEEADDTDADSEPESEDEFDILNSVYTPPHKIILRKVQSEFLLPVTEKPLSSSQFAHRKPQDVTALDLTKSESHDTLENTWKMITKGRPLTSTKHLKKSNTLKRQGHHMTTSSLHRMSKSKIFKDVIYCDPLLETPTNLSSSNRILKELSPGKDELNRRVEAFIKKFNDEMRLQRQESLNKYTEMINRGV</sequence>